<dbReference type="NCBIfam" id="TIGR01439">
    <property type="entry name" value="lp_hng_hel_AbrB"/>
    <property type="match status" value="1"/>
</dbReference>
<comment type="caution">
    <text evidence="2">The sequence shown here is derived from an EMBL/GenBank/DDBJ whole genome shotgun (WGS) entry which is preliminary data.</text>
</comment>
<proteinExistence type="predicted"/>
<gene>
    <name evidence="2" type="ORF">KC622_02975</name>
</gene>
<reference evidence="2" key="1">
    <citation type="submission" date="2020-04" db="EMBL/GenBank/DDBJ databases">
        <authorList>
            <person name="Zhang T."/>
        </authorList>
    </citation>
    <scope>NUCLEOTIDE SEQUENCE</scope>
    <source>
        <strain evidence="2">HKST-UBA16</strain>
    </source>
</reference>
<evidence type="ECO:0000313" key="2">
    <source>
        <dbReference type="EMBL" id="MCA9375267.1"/>
    </source>
</evidence>
<dbReference type="AlphaFoldDB" id="A0A955HZZ5"/>
<accession>A0A955HZZ5</accession>
<name>A0A955HZZ5_9BACT</name>
<dbReference type="InterPro" id="IPR007159">
    <property type="entry name" value="SpoVT-AbrB_dom"/>
</dbReference>
<reference evidence="2" key="2">
    <citation type="journal article" date="2021" name="Microbiome">
        <title>Successional dynamics and alternative stable states in a saline activated sludge microbial community over 9 years.</title>
        <authorList>
            <person name="Wang Y."/>
            <person name="Ye J."/>
            <person name="Ju F."/>
            <person name="Liu L."/>
            <person name="Boyd J.A."/>
            <person name="Deng Y."/>
            <person name="Parks D.H."/>
            <person name="Jiang X."/>
            <person name="Yin X."/>
            <person name="Woodcroft B.J."/>
            <person name="Tyson G.W."/>
            <person name="Hugenholtz P."/>
            <person name="Polz M.F."/>
            <person name="Zhang T."/>
        </authorList>
    </citation>
    <scope>NUCLEOTIDE SEQUENCE</scope>
    <source>
        <strain evidence="2">HKST-UBA16</strain>
    </source>
</reference>
<dbReference type="Gene3D" id="2.10.260.10">
    <property type="match status" value="1"/>
</dbReference>
<evidence type="ECO:0000313" key="3">
    <source>
        <dbReference type="Proteomes" id="UP000748332"/>
    </source>
</evidence>
<evidence type="ECO:0000259" key="1">
    <source>
        <dbReference type="SMART" id="SM00966"/>
    </source>
</evidence>
<dbReference type="GO" id="GO:0003677">
    <property type="term" value="F:DNA binding"/>
    <property type="evidence" value="ECO:0007669"/>
    <property type="project" value="UniProtKB-KW"/>
</dbReference>
<sequence>MEGEFFGTAIIGTKGQFVIPKQARDKLDMQPGDQIVLFGGKEGVMAVMKADQLSGLLAKLGINDVLK</sequence>
<dbReference type="Proteomes" id="UP000748332">
    <property type="component" value="Unassembled WGS sequence"/>
</dbReference>
<dbReference type="SMART" id="SM00966">
    <property type="entry name" value="SpoVT_AbrB"/>
    <property type="match status" value="1"/>
</dbReference>
<organism evidence="2 3">
    <name type="scientific">Candidatus Dojkabacteria bacterium</name>
    <dbReference type="NCBI Taxonomy" id="2099670"/>
    <lineage>
        <taxon>Bacteria</taxon>
        <taxon>Candidatus Dojkabacteria</taxon>
    </lineage>
</organism>
<dbReference type="EMBL" id="JAGQLM010000130">
    <property type="protein sequence ID" value="MCA9375267.1"/>
    <property type="molecule type" value="Genomic_DNA"/>
</dbReference>
<keyword evidence="2" id="KW-0238">DNA-binding</keyword>
<dbReference type="InterPro" id="IPR037914">
    <property type="entry name" value="SpoVT-AbrB_sf"/>
</dbReference>
<protein>
    <submittedName>
        <fullName evidence="2">AbrB/MazE/SpoVT family DNA-binding domain-containing protein</fullName>
    </submittedName>
</protein>
<feature type="domain" description="SpoVT-AbrB" evidence="1">
    <location>
        <begin position="9"/>
        <end position="55"/>
    </location>
</feature>
<dbReference type="SUPFAM" id="SSF89447">
    <property type="entry name" value="AbrB/MazE/MraZ-like"/>
    <property type="match status" value="1"/>
</dbReference>